<evidence type="ECO:0000313" key="5">
    <source>
        <dbReference type="Proteomes" id="UP000552097"/>
    </source>
</evidence>
<evidence type="ECO:0000256" key="2">
    <source>
        <dbReference type="ARBA" id="ARBA00022448"/>
    </source>
</evidence>
<reference evidence="4 5" key="1">
    <citation type="submission" date="2020-08" db="EMBL/GenBank/DDBJ databases">
        <title>Sequencing the genomes of 1000 actinobacteria strains.</title>
        <authorList>
            <person name="Klenk H.-P."/>
        </authorList>
    </citation>
    <scope>NUCLEOTIDE SEQUENCE [LARGE SCALE GENOMIC DNA]</scope>
    <source>
        <strain evidence="4 5">DSM 45486</strain>
    </source>
</reference>
<evidence type="ECO:0000313" key="4">
    <source>
        <dbReference type="EMBL" id="MBB5808411.1"/>
    </source>
</evidence>
<keyword evidence="4" id="KW-0762">Sugar transport</keyword>
<dbReference type="EMBL" id="JACHMO010000001">
    <property type="protein sequence ID" value="MBB5808411.1"/>
    <property type="molecule type" value="Genomic_DNA"/>
</dbReference>
<comment type="caution">
    <text evidence="4">The sequence shown here is derived from an EMBL/GenBank/DDBJ whole genome shotgun (WGS) entry which is preliminary data.</text>
</comment>
<evidence type="ECO:0000256" key="1">
    <source>
        <dbReference type="ARBA" id="ARBA00008520"/>
    </source>
</evidence>
<dbReference type="AlphaFoldDB" id="A0A7W9HUF3"/>
<keyword evidence="5" id="KW-1185">Reference proteome</keyword>
<proteinExistence type="inferred from homology"/>
<sequence>MIRVLAAVVVLLTACTRPVEEGATDGVGPITFVDGYDTSADRQVVRAVEEWNARHRLLQEVTFKEMSPSTDIHRAQLMARAQDLAGVPDPSAYEAQCYDVMNMDSVWTAAFAAGGYLEPLDAHEFDVDLMLDGAVGAARYDDRLWAIPWRTDAGLLYYRKDVLEAEREQPPRTWRDLERLASTLGPKYGLAGYVGQFANHEGVVVNAMEAIWAHKGDPLHPDTPDAEAGVRALADGFEKGWIPREALEYREEESRRAFQSGKALFMRNWPYVQPRLNEPSESEVVGKWEAIQLPGPSALGGWNLAVSRCSVHQQTAREFIRFLTGEDKQRELYRLAGYAPSLKALYREPGMVRLREAVATARTRPTSAYYDELTTVMREMLRHALANPDSVEVLMRALAERVREVEDGR</sequence>
<dbReference type="Proteomes" id="UP000552097">
    <property type="component" value="Unassembled WGS sequence"/>
</dbReference>
<dbReference type="PANTHER" id="PTHR43649">
    <property type="entry name" value="ARABINOSE-BINDING PROTEIN-RELATED"/>
    <property type="match status" value="1"/>
</dbReference>
<dbReference type="InterPro" id="IPR006059">
    <property type="entry name" value="SBP"/>
</dbReference>
<gene>
    <name evidence="4" type="ORF">F4560_008179</name>
</gene>
<dbReference type="PROSITE" id="PS51257">
    <property type="entry name" value="PROKAR_LIPOPROTEIN"/>
    <property type="match status" value="1"/>
</dbReference>
<keyword evidence="2" id="KW-0813">Transport</keyword>
<comment type="similarity">
    <text evidence="1">Belongs to the bacterial solute-binding protein 1 family.</text>
</comment>
<evidence type="ECO:0000256" key="3">
    <source>
        <dbReference type="ARBA" id="ARBA00022729"/>
    </source>
</evidence>
<dbReference type="SUPFAM" id="SSF53850">
    <property type="entry name" value="Periplasmic binding protein-like II"/>
    <property type="match status" value="1"/>
</dbReference>
<dbReference type="RefSeq" id="WP_184928312.1">
    <property type="nucleotide sequence ID" value="NZ_JACHMO010000001.1"/>
</dbReference>
<dbReference type="Gene3D" id="3.40.190.10">
    <property type="entry name" value="Periplasmic binding protein-like II"/>
    <property type="match status" value="2"/>
</dbReference>
<keyword evidence="3" id="KW-0732">Signal</keyword>
<protein>
    <submittedName>
        <fullName evidence="4">Multiple sugar transport system substrate-binding protein</fullName>
    </submittedName>
</protein>
<organism evidence="4 5">
    <name type="scientific">Saccharothrix ecbatanensis</name>
    <dbReference type="NCBI Taxonomy" id="1105145"/>
    <lineage>
        <taxon>Bacteria</taxon>
        <taxon>Bacillati</taxon>
        <taxon>Actinomycetota</taxon>
        <taxon>Actinomycetes</taxon>
        <taxon>Pseudonocardiales</taxon>
        <taxon>Pseudonocardiaceae</taxon>
        <taxon>Saccharothrix</taxon>
    </lineage>
</organism>
<dbReference type="InterPro" id="IPR050490">
    <property type="entry name" value="Bact_solute-bd_prot1"/>
</dbReference>
<accession>A0A7W9HUF3</accession>
<dbReference type="Pfam" id="PF01547">
    <property type="entry name" value="SBP_bac_1"/>
    <property type="match status" value="1"/>
</dbReference>
<dbReference type="PANTHER" id="PTHR43649:SF34">
    <property type="entry name" value="ABC TRANSPORTER PERIPLASMIC-BINDING PROTEIN YCJN-RELATED"/>
    <property type="match status" value="1"/>
</dbReference>
<name>A0A7W9HUF3_9PSEU</name>